<dbReference type="OrthoDB" id="691663at2759"/>
<evidence type="ECO:0000256" key="1">
    <source>
        <dbReference type="SAM" id="Coils"/>
    </source>
</evidence>
<dbReference type="AlphaFoldDB" id="A0A8T0QFC2"/>
<reference evidence="2" key="1">
    <citation type="submission" date="2020-05" db="EMBL/GenBank/DDBJ databases">
        <title>WGS assembly of Panicum virgatum.</title>
        <authorList>
            <person name="Lovell J.T."/>
            <person name="Jenkins J."/>
            <person name="Shu S."/>
            <person name="Juenger T.E."/>
            <person name="Schmutz J."/>
        </authorList>
    </citation>
    <scope>NUCLEOTIDE SEQUENCE</scope>
    <source>
        <strain evidence="2">AP13</strain>
    </source>
</reference>
<dbReference type="Proteomes" id="UP000823388">
    <property type="component" value="Chromosome 7K"/>
</dbReference>
<evidence type="ECO:0000313" key="2">
    <source>
        <dbReference type="EMBL" id="KAG2573797.1"/>
    </source>
</evidence>
<sequence>MKMEGKLKAKVEELKPLSAKKTEMEFMVRFLKAEIKARAESLEARLVAALAEEGELEDDLLAKKRECDLVKEKEEISITTTADPAAVICNFGNCANYAHMGEGEGDWESDWDWSQA</sequence>
<feature type="coiled-coil region" evidence="1">
    <location>
        <begin position="32"/>
        <end position="59"/>
    </location>
</feature>
<keyword evidence="3" id="KW-1185">Reference proteome</keyword>
<organism evidence="2 3">
    <name type="scientific">Panicum virgatum</name>
    <name type="common">Blackwell switchgrass</name>
    <dbReference type="NCBI Taxonomy" id="38727"/>
    <lineage>
        <taxon>Eukaryota</taxon>
        <taxon>Viridiplantae</taxon>
        <taxon>Streptophyta</taxon>
        <taxon>Embryophyta</taxon>
        <taxon>Tracheophyta</taxon>
        <taxon>Spermatophyta</taxon>
        <taxon>Magnoliopsida</taxon>
        <taxon>Liliopsida</taxon>
        <taxon>Poales</taxon>
        <taxon>Poaceae</taxon>
        <taxon>PACMAD clade</taxon>
        <taxon>Panicoideae</taxon>
        <taxon>Panicodae</taxon>
        <taxon>Paniceae</taxon>
        <taxon>Panicinae</taxon>
        <taxon>Panicum</taxon>
        <taxon>Panicum sect. Hiantes</taxon>
    </lineage>
</organism>
<protein>
    <submittedName>
        <fullName evidence="2">Uncharacterized protein</fullName>
    </submittedName>
</protein>
<keyword evidence="1" id="KW-0175">Coiled coil</keyword>
<comment type="caution">
    <text evidence="2">The sequence shown here is derived from an EMBL/GenBank/DDBJ whole genome shotgun (WGS) entry which is preliminary data.</text>
</comment>
<evidence type="ECO:0000313" key="3">
    <source>
        <dbReference type="Proteomes" id="UP000823388"/>
    </source>
</evidence>
<gene>
    <name evidence="2" type="ORF">PVAP13_7KG278910</name>
</gene>
<proteinExistence type="predicted"/>
<name>A0A8T0QFC2_PANVG</name>
<dbReference type="EMBL" id="CM029049">
    <property type="protein sequence ID" value="KAG2573797.1"/>
    <property type="molecule type" value="Genomic_DNA"/>
</dbReference>
<accession>A0A8T0QFC2</accession>